<organism evidence="1 2">
    <name type="scientific">Pyxidicoccus fallax</name>
    <dbReference type="NCBI Taxonomy" id="394095"/>
    <lineage>
        <taxon>Bacteria</taxon>
        <taxon>Pseudomonadati</taxon>
        <taxon>Myxococcota</taxon>
        <taxon>Myxococcia</taxon>
        <taxon>Myxococcales</taxon>
        <taxon>Cystobacterineae</taxon>
        <taxon>Myxococcaceae</taxon>
        <taxon>Pyxidicoccus</taxon>
    </lineage>
</organism>
<dbReference type="PANTHER" id="PTHR30289">
    <property type="entry name" value="UNCHARACTERIZED PROTEIN YBCL-RELATED"/>
    <property type="match status" value="1"/>
</dbReference>
<gene>
    <name evidence="1" type="ORF">HG543_43490</name>
</gene>
<comment type="caution">
    <text evidence="1">The sequence shown here is derived from an EMBL/GenBank/DDBJ whole genome shotgun (WGS) entry which is preliminary data.</text>
</comment>
<dbReference type="InterPro" id="IPR036610">
    <property type="entry name" value="PEBP-like_sf"/>
</dbReference>
<dbReference type="Proteomes" id="UP000518300">
    <property type="component" value="Unassembled WGS sequence"/>
</dbReference>
<evidence type="ECO:0000313" key="2">
    <source>
        <dbReference type="Proteomes" id="UP000518300"/>
    </source>
</evidence>
<sequence length="173" mass="19165">MPKPFVLSSIRFSDGDIIPIAYTGEGEDLSPPLQWEHIPAGTKSLALIVEDPDAPDPNNPQMTWCHWLVYNIPVSAQSLPEGAAPEVLPAGALQGLNDWNRQGYGGPMPPIGRHRYFFRLYALDTVLPDLGRPTRRELRAAIEDHIVGEATLMGTYEKVHHRSAEWNAGGRPH</sequence>
<evidence type="ECO:0000313" key="1">
    <source>
        <dbReference type="EMBL" id="NMO21667.1"/>
    </source>
</evidence>
<dbReference type="Gene3D" id="3.90.280.10">
    <property type="entry name" value="PEBP-like"/>
    <property type="match status" value="1"/>
</dbReference>
<dbReference type="PANTHER" id="PTHR30289:SF1">
    <property type="entry name" value="PEBP (PHOSPHATIDYLETHANOLAMINE-BINDING PROTEIN) FAMILY PROTEIN"/>
    <property type="match status" value="1"/>
</dbReference>
<keyword evidence="2" id="KW-1185">Reference proteome</keyword>
<dbReference type="NCBIfam" id="TIGR00481">
    <property type="entry name" value="YbhB/YbcL family Raf kinase inhibitor-like protein"/>
    <property type="match status" value="1"/>
</dbReference>
<proteinExistence type="predicted"/>
<dbReference type="SUPFAM" id="SSF49777">
    <property type="entry name" value="PEBP-like"/>
    <property type="match status" value="1"/>
</dbReference>
<protein>
    <submittedName>
        <fullName evidence="1">YbhB/YbcL family Raf kinase inhibitor-like protein</fullName>
    </submittedName>
</protein>
<dbReference type="EMBL" id="JABBJJ010000342">
    <property type="protein sequence ID" value="NMO21667.1"/>
    <property type="molecule type" value="Genomic_DNA"/>
</dbReference>
<dbReference type="InterPro" id="IPR008914">
    <property type="entry name" value="PEBP"/>
</dbReference>
<reference evidence="1 2" key="1">
    <citation type="submission" date="2020-04" db="EMBL/GenBank/DDBJ databases">
        <title>Draft genome of Pyxidicoccus fallax type strain.</title>
        <authorList>
            <person name="Whitworth D.E."/>
        </authorList>
    </citation>
    <scope>NUCLEOTIDE SEQUENCE [LARGE SCALE GENOMIC DNA]</scope>
    <source>
        <strain evidence="1 2">DSM 14698</strain>
    </source>
</reference>
<dbReference type="Pfam" id="PF01161">
    <property type="entry name" value="PBP"/>
    <property type="match status" value="1"/>
</dbReference>
<dbReference type="AlphaFoldDB" id="A0A848LUH2"/>
<dbReference type="RefSeq" id="WP_169350845.1">
    <property type="nucleotide sequence ID" value="NZ_JABBJJ010000342.1"/>
</dbReference>
<accession>A0A848LUH2</accession>
<dbReference type="InterPro" id="IPR005247">
    <property type="entry name" value="YbhB_YbcL/LppC-like"/>
</dbReference>
<name>A0A848LUH2_9BACT</name>
<dbReference type="CDD" id="cd00865">
    <property type="entry name" value="PEBP_bact_arch"/>
    <property type="match status" value="1"/>
</dbReference>